<feature type="chain" id="PRO_5041782212" description="Cutinase" evidence="12">
    <location>
        <begin position="17"/>
        <end position="260"/>
    </location>
</feature>
<comment type="subcellular location">
    <subcellularLocation>
        <location evidence="1 12">Secreted</location>
    </subcellularLocation>
</comment>
<feature type="active site" evidence="10">
    <location>
        <position position="221"/>
    </location>
</feature>
<gene>
    <name evidence="13" type="ORF">B0H15DRAFT_910385</name>
</gene>
<keyword evidence="6 12" id="KW-0732">Signal</keyword>
<feature type="disulfide bond" evidence="11">
    <location>
        <begin position="81"/>
        <end position="156"/>
    </location>
</feature>
<keyword evidence="14" id="KW-1185">Reference proteome</keyword>
<organism evidence="13 14">
    <name type="scientific">Mycena belliarum</name>
    <dbReference type="NCBI Taxonomy" id="1033014"/>
    <lineage>
        <taxon>Eukaryota</taxon>
        <taxon>Fungi</taxon>
        <taxon>Dikarya</taxon>
        <taxon>Basidiomycota</taxon>
        <taxon>Agaricomycotina</taxon>
        <taxon>Agaricomycetes</taxon>
        <taxon>Agaricomycetidae</taxon>
        <taxon>Agaricales</taxon>
        <taxon>Marasmiineae</taxon>
        <taxon>Mycenaceae</taxon>
        <taxon>Mycena</taxon>
    </lineage>
</organism>
<evidence type="ECO:0000313" key="13">
    <source>
        <dbReference type="EMBL" id="KAJ7085437.1"/>
    </source>
</evidence>
<keyword evidence="8 11" id="KW-1015">Disulfide bond</keyword>
<keyword evidence="7 12" id="KW-0378">Hydrolase</keyword>
<dbReference type="InterPro" id="IPR011150">
    <property type="entry name" value="Cutinase_monf"/>
</dbReference>
<dbReference type="PANTHER" id="PTHR48250:SF1">
    <property type="entry name" value="CUTINASE"/>
    <property type="match status" value="1"/>
</dbReference>
<dbReference type="Gene3D" id="3.40.50.1820">
    <property type="entry name" value="alpha/beta hydrolase"/>
    <property type="match status" value="1"/>
</dbReference>
<feature type="signal peptide" evidence="12">
    <location>
        <begin position="1"/>
        <end position="16"/>
    </location>
</feature>
<feature type="active site" description="Proton donor/acceptor" evidence="10">
    <location>
        <position position="242"/>
    </location>
</feature>
<dbReference type="SUPFAM" id="SSF53474">
    <property type="entry name" value="alpha/beta-Hydrolases"/>
    <property type="match status" value="1"/>
</dbReference>
<proteinExistence type="inferred from homology"/>
<evidence type="ECO:0000256" key="7">
    <source>
        <dbReference type="ARBA" id="ARBA00022801"/>
    </source>
</evidence>
<keyword evidence="5 12" id="KW-0964">Secreted</keyword>
<evidence type="ECO:0000256" key="1">
    <source>
        <dbReference type="ARBA" id="ARBA00004613"/>
    </source>
</evidence>
<evidence type="ECO:0000256" key="4">
    <source>
        <dbReference type="ARBA" id="ARBA00022487"/>
    </source>
</evidence>
<dbReference type="PANTHER" id="PTHR48250">
    <property type="entry name" value="CUTINASE 2-RELATED"/>
    <property type="match status" value="1"/>
</dbReference>
<dbReference type="GO" id="GO:0005576">
    <property type="term" value="C:extracellular region"/>
    <property type="evidence" value="ECO:0007669"/>
    <property type="project" value="UniProtKB-SubCell"/>
</dbReference>
<evidence type="ECO:0000256" key="3">
    <source>
        <dbReference type="ARBA" id="ARBA00013095"/>
    </source>
</evidence>
<dbReference type="InterPro" id="IPR000675">
    <property type="entry name" value="Cutinase/axe"/>
</dbReference>
<comment type="catalytic activity">
    <reaction evidence="9 12">
        <text>cutin + H2O = cutin monomers.</text>
        <dbReference type="EC" id="3.1.1.74"/>
    </reaction>
</comment>
<evidence type="ECO:0000256" key="10">
    <source>
        <dbReference type="PIRSR" id="PIRSR611150-1"/>
    </source>
</evidence>
<evidence type="ECO:0000256" key="6">
    <source>
        <dbReference type="ARBA" id="ARBA00022729"/>
    </source>
</evidence>
<evidence type="ECO:0000256" key="5">
    <source>
        <dbReference type="ARBA" id="ARBA00022525"/>
    </source>
</evidence>
<evidence type="ECO:0000256" key="2">
    <source>
        <dbReference type="ARBA" id="ARBA00007534"/>
    </source>
</evidence>
<feature type="disulfide bond" evidence="11">
    <location>
        <begin position="217"/>
        <end position="224"/>
    </location>
</feature>
<dbReference type="InterPro" id="IPR029058">
    <property type="entry name" value="AB_hydrolase_fold"/>
</dbReference>
<evidence type="ECO:0000256" key="8">
    <source>
        <dbReference type="ARBA" id="ARBA00023157"/>
    </source>
</evidence>
<dbReference type="Pfam" id="PF01083">
    <property type="entry name" value="Cutinase"/>
    <property type="match status" value="1"/>
</dbReference>
<keyword evidence="4 12" id="KW-0719">Serine esterase</keyword>
<protein>
    <recommendedName>
        <fullName evidence="3 12">Cutinase</fullName>
        <ecNumber evidence="3 12">3.1.1.74</ecNumber>
    </recommendedName>
</protein>
<name>A0AAD6U5M8_9AGAR</name>
<comment type="caution">
    <text evidence="13">The sequence shown here is derived from an EMBL/GenBank/DDBJ whole genome shotgun (WGS) entry which is preliminary data.</text>
</comment>
<reference evidence="13" key="1">
    <citation type="submission" date="2023-03" db="EMBL/GenBank/DDBJ databases">
        <title>Massive genome expansion in bonnet fungi (Mycena s.s.) driven by repeated elements and novel gene families across ecological guilds.</title>
        <authorList>
            <consortium name="Lawrence Berkeley National Laboratory"/>
            <person name="Harder C.B."/>
            <person name="Miyauchi S."/>
            <person name="Viragh M."/>
            <person name="Kuo A."/>
            <person name="Thoen E."/>
            <person name="Andreopoulos B."/>
            <person name="Lu D."/>
            <person name="Skrede I."/>
            <person name="Drula E."/>
            <person name="Henrissat B."/>
            <person name="Morin E."/>
            <person name="Kohler A."/>
            <person name="Barry K."/>
            <person name="LaButti K."/>
            <person name="Morin E."/>
            <person name="Salamov A."/>
            <person name="Lipzen A."/>
            <person name="Mereny Z."/>
            <person name="Hegedus B."/>
            <person name="Baldrian P."/>
            <person name="Stursova M."/>
            <person name="Weitz H."/>
            <person name="Taylor A."/>
            <person name="Grigoriev I.V."/>
            <person name="Nagy L.G."/>
            <person name="Martin F."/>
            <person name="Kauserud H."/>
        </authorList>
    </citation>
    <scope>NUCLEOTIDE SEQUENCE</scope>
    <source>
        <strain evidence="13">CBHHK173m</strain>
    </source>
</reference>
<dbReference type="EMBL" id="JARJCN010000034">
    <property type="protein sequence ID" value="KAJ7085437.1"/>
    <property type="molecule type" value="Genomic_DNA"/>
</dbReference>
<dbReference type="AlphaFoldDB" id="A0AAD6U5M8"/>
<feature type="active site" description="Nucleophile" evidence="10">
    <location>
        <position position="167"/>
    </location>
</feature>
<sequence>MLFCLTFLCLLSGAVAYPHSAERDGVSLPQQNDGHSAILSRVGRAASASKRELVGGLLGTIGDLLGLGGSHSSSGTFAGPCSDVIVIFARGTGEPEPIGDRVGPQLEAALRSVLGNRTLSFTGVDYPAQVPGYLESGNLEDSAKMAHILTSAAGQCPSASLVSSGYSQGGQLVHNSAALLAPIVSARIKAAVIFGDPDYALRKPIYGVAASDTYIVCHDADPICLSLGVLGAPLDALFAPEHLNYGLDAPGAAQFIAERV</sequence>
<dbReference type="SMART" id="SM01110">
    <property type="entry name" value="Cutinase"/>
    <property type="match status" value="1"/>
</dbReference>
<accession>A0AAD6U5M8</accession>
<dbReference type="GO" id="GO:0050525">
    <property type="term" value="F:cutinase activity"/>
    <property type="evidence" value="ECO:0007669"/>
    <property type="project" value="UniProtKB-UniRule"/>
</dbReference>
<evidence type="ECO:0000256" key="11">
    <source>
        <dbReference type="PIRSR" id="PIRSR611150-2"/>
    </source>
</evidence>
<comment type="similarity">
    <text evidence="2 12">Belongs to the cutinase family.</text>
</comment>
<dbReference type="EC" id="3.1.1.74" evidence="3 12"/>
<dbReference type="Proteomes" id="UP001222325">
    <property type="component" value="Unassembled WGS sequence"/>
</dbReference>
<evidence type="ECO:0000256" key="9">
    <source>
        <dbReference type="ARBA" id="ARBA00034045"/>
    </source>
</evidence>
<dbReference type="InterPro" id="IPR043580">
    <property type="entry name" value="CUTINASE_1"/>
</dbReference>
<evidence type="ECO:0000256" key="12">
    <source>
        <dbReference type="RuleBase" id="RU361263"/>
    </source>
</evidence>
<dbReference type="PROSITE" id="PS00155">
    <property type="entry name" value="CUTINASE_1"/>
    <property type="match status" value="1"/>
</dbReference>
<evidence type="ECO:0000313" key="14">
    <source>
        <dbReference type="Proteomes" id="UP001222325"/>
    </source>
</evidence>
<comment type="function">
    <text evidence="12">Catalyzes the hydrolysis of complex carboxylic polyesters found in the cell wall of plants. Degrades cutin, a macromolecule that forms the structure of the plant cuticle.</text>
</comment>
<dbReference type="GO" id="GO:0016052">
    <property type="term" value="P:carbohydrate catabolic process"/>
    <property type="evidence" value="ECO:0007669"/>
    <property type="project" value="TreeGrafter"/>
</dbReference>